<keyword evidence="3" id="KW-0732">Signal</keyword>
<dbReference type="InterPro" id="IPR008139">
    <property type="entry name" value="SaposinB_dom"/>
</dbReference>
<evidence type="ECO:0000256" key="3">
    <source>
        <dbReference type="ARBA" id="ARBA00022729"/>
    </source>
</evidence>
<gene>
    <name evidence="9" type="ORF">TPAB3V08_LOCUS5450</name>
</gene>
<keyword evidence="6" id="KW-0325">Glycoprotein</keyword>
<reference evidence="9" key="1">
    <citation type="submission" date="2021-03" db="EMBL/GenBank/DDBJ databases">
        <authorList>
            <person name="Tran Van P."/>
        </authorList>
    </citation>
    <scope>NUCLEOTIDE SEQUENCE</scope>
</reference>
<dbReference type="SMART" id="SM00162">
    <property type="entry name" value="SAPA"/>
    <property type="match status" value="1"/>
</dbReference>
<dbReference type="Pfam" id="PF03489">
    <property type="entry name" value="SapB_2"/>
    <property type="match status" value="1"/>
</dbReference>
<dbReference type="InterPro" id="IPR051428">
    <property type="entry name" value="Sphingo_Act-Surfact_Prot"/>
</dbReference>
<proteinExistence type="predicted"/>
<keyword evidence="2" id="KW-0964">Secreted</keyword>
<dbReference type="InterPro" id="IPR003119">
    <property type="entry name" value="SAP_A"/>
</dbReference>
<dbReference type="PANTHER" id="PTHR11480">
    <property type="entry name" value="SAPOSIN-RELATED"/>
    <property type="match status" value="1"/>
</dbReference>
<accession>A0ABN7NZC7</accession>
<dbReference type="PANTHER" id="PTHR11480:SF36">
    <property type="entry name" value="PROSAPOSIN"/>
    <property type="match status" value="1"/>
</dbReference>
<dbReference type="InterPro" id="IPR008373">
    <property type="entry name" value="Saposin"/>
</dbReference>
<organism evidence="9 10">
    <name type="scientific">Timema podura</name>
    <name type="common">Walking stick</name>
    <dbReference type="NCBI Taxonomy" id="61482"/>
    <lineage>
        <taxon>Eukaryota</taxon>
        <taxon>Metazoa</taxon>
        <taxon>Ecdysozoa</taxon>
        <taxon>Arthropoda</taxon>
        <taxon>Hexapoda</taxon>
        <taxon>Insecta</taxon>
        <taxon>Pterygota</taxon>
        <taxon>Neoptera</taxon>
        <taxon>Polyneoptera</taxon>
        <taxon>Phasmatodea</taxon>
        <taxon>Timematodea</taxon>
        <taxon>Timematoidea</taxon>
        <taxon>Timematidae</taxon>
        <taxon>Timema</taxon>
    </lineage>
</organism>
<dbReference type="InterPro" id="IPR011001">
    <property type="entry name" value="Saposin-like"/>
</dbReference>
<dbReference type="PRINTS" id="PR01797">
    <property type="entry name" value="SAPOSIN"/>
</dbReference>
<dbReference type="Pfam" id="PF02199">
    <property type="entry name" value="SapA"/>
    <property type="match status" value="1"/>
</dbReference>
<evidence type="ECO:0000256" key="4">
    <source>
        <dbReference type="ARBA" id="ARBA00022737"/>
    </source>
</evidence>
<name>A0ABN7NZC7_TIMPD</name>
<feature type="domain" description="Saposin B-type" evidence="7">
    <location>
        <begin position="1"/>
        <end position="77"/>
    </location>
</feature>
<dbReference type="SUPFAM" id="SSF47862">
    <property type="entry name" value="Saposin"/>
    <property type="match status" value="1"/>
</dbReference>
<dbReference type="InterPro" id="IPR008138">
    <property type="entry name" value="SapB_2"/>
</dbReference>
<dbReference type="Gene3D" id="1.10.225.10">
    <property type="entry name" value="Saposin-like"/>
    <property type="match status" value="1"/>
</dbReference>
<dbReference type="Proteomes" id="UP001153148">
    <property type="component" value="Unassembled WGS sequence"/>
</dbReference>
<comment type="subcellular location">
    <subcellularLocation>
        <location evidence="1">Secreted</location>
    </subcellularLocation>
</comment>
<evidence type="ECO:0000313" key="10">
    <source>
        <dbReference type="Proteomes" id="UP001153148"/>
    </source>
</evidence>
<feature type="domain" description="Saposin A-type" evidence="8">
    <location>
        <begin position="82"/>
        <end position="122"/>
    </location>
</feature>
<evidence type="ECO:0000256" key="1">
    <source>
        <dbReference type="ARBA" id="ARBA00004613"/>
    </source>
</evidence>
<evidence type="ECO:0000259" key="8">
    <source>
        <dbReference type="PROSITE" id="PS51110"/>
    </source>
</evidence>
<keyword evidence="5" id="KW-1015">Disulfide bond</keyword>
<evidence type="ECO:0000259" key="7">
    <source>
        <dbReference type="PROSITE" id="PS50015"/>
    </source>
</evidence>
<evidence type="ECO:0008006" key="11">
    <source>
        <dbReference type="Google" id="ProtNLM"/>
    </source>
</evidence>
<comment type="caution">
    <text evidence="9">The sequence shown here is derived from an EMBL/GenBank/DDBJ whole genome shotgun (WGS) entry which is preliminary data.</text>
</comment>
<protein>
    <recommendedName>
        <fullName evidence="11">Saposin B-type domain-containing protein</fullName>
    </recommendedName>
</protein>
<keyword evidence="10" id="KW-1185">Reference proteome</keyword>
<evidence type="ECO:0000313" key="9">
    <source>
        <dbReference type="EMBL" id="CAG2058481.1"/>
    </source>
</evidence>
<dbReference type="PROSITE" id="PS51110">
    <property type="entry name" value="SAP_A"/>
    <property type="match status" value="1"/>
</dbReference>
<evidence type="ECO:0000256" key="5">
    <source>
        <dbReference type="ARBA" id="ARBA00023157"/>
    </source>
</evidence>
<evidence type="ECO:0000256" key="2">
    <source>
        <dbReference type="ARBA" id="ARBA00022525"/>
    </source>
</evidence>
<dbReference type="SMART" id="SM00741">
    <property type="entry name" value="SapB"/>
    <property type="match status" value="1"/>
</dbReference>
<dbReference type="PROSITE" id="PS50015">
    <property type="entry name" value="SAP_B"/>
    <property type="match status" value="1"/>
</dbReference>
<sequence length="125" mass="13613">MCEAAIGALEELVGEDPTVNGKVTKQLERVCGLIPKQDQQQCDAMVATYGPSIINLMTELTGGRYICLKIGLCADEQRQTIQLLGGHRCTWGPGYWCQSQAHAAACKATKHCEDNVWKGKTSTID</sequence>
<keyword evidence="4" id="KW-0677">Repeat</keyword>
<evidence type="ECO:0000256" key="6">
    <source>
        <dbReference type="ARBA" id="ARBA00023180"/>
    </source>
</evidence>
<dbReference type="EMBL" id="CAJPIN010007398">
    <property type="protein sequence ID" value="CAG2058481.1"/>
    <property type="molecule type" value="Genomic_DNA"/>
</dbReference>